<evidence type="ECO:0000313" key="1">
    <source>
        <dbReference type="EMBL" id="QFG69060.1"/>
    </source>
</evidence>
<reference evidence="1 2" key="1">
    <citation type="submission" date="2019-09" db="EMBL/GenBank/DDBJ databases">
        <title>Serinicoccus pratensis sp. nov., isolated from meadow soil.</title>
        <authorList>
            <person name="Zhang W."/>
        </authorList>
    </citation>
    <scope>NUCLEOTIDE SEQUENCE [LARGE SCALE GENOMIC DNA]</scope>
    <source>
        <strain evidence="1 2">W204</strain>
    </source>
</reference>
<proteinExistence type="predicted"/>
<dbReference type="InterPro" id="IPR025506">
    <property type="entry name" value="Abi_alpha"/>
</dbReference>
<dbReference type="Gene3D" id="3.30.110.190">
    <property type="match status" value="1"/>
</dbReference>
<dbReference type="OrthoDB" id="1347735at2"/>
<dbReference type="EMBL" id="CP044427">
    <property type="protein sequence ID" value="QFG69060.1"/>
    <property type="molecule type" value="Genomic_DNA"/>
</dbReference>
<name>A0A5J6V4Z9_9MICO</name>
<dbReference type="RefSeq" id="WP_158061443.1">
    <property type="nucleotide sequence ID" value="NZ_CP044427.1"/>
</dbReference>
<sequence>MTGIEPVVGKIVETGVRAAEGQTKRIAAANSETDRTLLEEAKGGPVLGAAAKAHAQAIAVRKGIVLKGWQWLGQWFGVSQEYFDSETFAADMAERLNGVPEDDIVTPEPSVAVPAIQGLSYSLSTPQLKEMYLQLLASASDARRREDAHPAFADIIRELSPDEAHLLIDLLPTPIWPLFRIEWRNKDTWHFRILDNHLMDLRSQSDLSVTTDDKRLAVWIDNWVRLGLVIAEYDVRIADDNAYQFLDNHPRYAARRAEYEDSETDELTTTNGRLVVTAFGQAFYSVVEGAQPRDEDGGEDSVWKPPS</sequence>
<evidence type="ECO:0000313" key="2">
    <source>
        <dbReference type="Proteomes" id="UP000326546"/>
    </source>
</evidence>
<keyword evidence="2" id="KW-1185">Reference proteome</keyword>
<organism evidence="1 2">
    <name type="scientific">Ornithinimicrobium pratense</name>
    <dbReference type="NCBI Taxonomy" id="2593973"/>
    <lineage>
        <taxon>Bacteria</taxon>
        <taxon>Bacillati</taxon>
        <taxon>Actinomycetota</taxon>
        <taxon>Actinomycetes</taxon>
        <taxon>Micrococcales</taxon>
        <taxon>Ornithinimicrobiaceae</taxon>
        <taxon>Ornithinimicrobium</taxon>
    </lineage>
</organism>
<accession>A0A5J6V4Z9</accession>
<dbReference type="AlphaFoldDB" id="A0A5J6V4Z9"/>
<gene>
    <name evidence="1" type="ORF">FY030_10415</name>
</gene>
<dbReference type="Proteomes" id="UP000326546">
    <property type="component" value="Chromosome"/>
</dbReference>
<dbReference type="Pfam" id="PF14337">
    <property type="entry name" value="Abi_alpha"/>
    <property type="match status" value="1"/>
</dbReference>
<dbReference type="KEGG" id="serw:FY030_10415"/>
<protein>
    <submittedName>
        <fullName evidence="1">DUF4393 domain-containing protein</fullName>
    </submittedName>
</protein>